<dbReference type="Pfam" id="PF00535">
    <property type="entry name" value="Glycos_transf_2"/>
    <property type="match status" value="1"/>
</dbReference>
<protein>
    <submittedName>
        <fullName evidence="2">Glycosyltransferase</fullName>
    </submittedName>
</protein>
<dbReference type="InterPro" id="IPR029044">
    <property type="entry name" value="Nucleotide-diphossugar_trans"/>
</dbReference>
<evidence type="ECO:0000259" key="1">
    <source>
        <dbReference type="Pfam" id="PF00535"/>
    </source>
</evidence>
<evidence type="ECO:0000313" key="2">
    <source>
        <dbReference type="EMBL" id="QAS69331.2"/>
    </source>
</evidence>
<keyword evidence="3" id="KW-1185">Reference proteome</keyword>
<dbReference type="Gene3D" id="3.90.550.10">
    <property type="entry name" value="Spore Coat Polysaccharide Biosynthesis Protein SpsA, Chain A"/>
    <property type="match status" value="1"/>
</dbReference>
<dbReference type="Proteomes" id="UP000286907">
    <property type="component" value="Chromosome"/>
</dbReference>
<dbReference type="EMBL" id="CP029684">
    <property type="protein sequence ID" value="QAS69331.2"/>
    <property type="molecule type" value="Genomic_DNA"/>
</dbReference>
<dbReference type="RefSeq" id="WP_161566093.1">
    <property type="nucleotide sequence ID" value="NZ_CP029684.2"/>
</dbReference>
<sequence length="295" mass="34032">MNEQIDSILSQDEVQVKLFIRDDGSTDQTVKIIKTYLDQYPQQIELFLGKNIGYQKSFLHLINFPEVRDFDFIAFSDQDDIWFSKKLKHSCSQINGKEPILLVSNARVFIEGHGDAGALYPYEHKLNNFLDTNFRPLYGMTFVFNKGLLNILVTNNIDHVAFLGHDNWIASVAIACGKIFFLNESLTRYRQHDANASGFKGESSKISKMIHIIGKATELRKRIRKNSGYNSMIAKLILVELNPFLHLSERKLAEEIIRSRRNFFSRVHLFFSRKFTVGSLAQDLVLRVLLIRGRI</sequence>
<gene>
    <name evidence="2" type="ORF">DLJ48_01730</name>
</gene>
<evidence type="ECO:0000313" key="3">
    <source>
        <dbReference type="Proteomes" id="UP000286907"/>
    </source>
</evidence>
<organism evidence="2 3">
    <name type="scientific">Oenococcus sicerae</name>
    <dbReference type="NCBI Taxonomy" id="2203724"/>
    <lineage>
        <taxon>Bacteria</taxon>
        <taxon>Bacillati</taxon>
        <taxon>Bacillota</taxon>
        <taxon>Bacilli</taxon>
        <taxon>Lactobacillales</taxon>
        <taxon>Lactobacillaceae</taxon>
        <taxon>Oenococcus</taxon>
    </lineage>
</organism>
<reference evidence="2 3" key="1">
    <citation type="journal article" date="2019" name="Syst. Appl. Microbiol.">
        <title>Oenococcus sicerae sp. nov., isolated from French cider.</title>
        <authorList>
            <person name="Cousin F.J."/>
            <person name="Le Guellec R."/>
            <person name="Chagnot C."/>
            <person name="Goux D."/>
            <person name="Dalmasso M."/>
            <person name="Laplace J.M."/>
            <person name="Cretenet M."/>
        </authorList>
    </citation>
    <scope>NUCLEOTIDE SEQUENCE [LARGE SCALE GENOMIC DNA]</scope>
    <source>
        <strain evidence="2 3">UCMA 15228</strain>
    </source>
</reference>
<proteinExistence type="predicted"/>
<dbReference type="InterPro" id="IPR001173">
    <property type="entry name" value="Glyco_trans_2-like"/>
</dbReference>
<accession>A0ABX5QKM4</accession>
<dbReference type="SUPFAM" id="SSF53448">
    <property type="entry name" value="Nucleotide-diphospho-sugar transferases"/>
    <property type="match status" value="1"/>
</dbReference>
<name>A0ABX5QKM4_9LACO</name>
<feature type="domain" description="Glycosyltransferase 2-like" evidence="1">
    <location>
        <begin position="5"/>
        <end position="145"/>
    </location>
</feature>